<sequence length="285" mass="32009">MSLSKLSMLSICAGGYSAYRFPEHKYMALIATSCGILPSLIDDTCKYIINRYPQYFNKEIITSTVTLTNTVTSFALFAYAAKKFSDLSALHRSNSGGWIASIVNNFISNMYDASYKSVRFGLMFGTFGLVTLLCIRPYATKIVRDCVNTVERSPVVELLTSLRNNLQNNNRGDIDVTYNGFRIYSTNSAIVPVITETELEKIAPLRCPGLNNANRSYVTNKNDNTCPKECSTCMEPYNELQMSRTLPCRHSFHAHCIDNWVLVRSATCPLCRVILKEQTQTTQIS</sequence>
<evidence type="ECO:0000256" key="3">
    <source>
        <dbReference type="ARBA" id="ARBA00012483"/>
    </source>
</evidence>
<evidence type="ECO:0000256" key="2">
    <source>
        <dbReference type="ARBA" id="ARBA00004141"/>
    </source>
</evidence>
<keyword evidence="6" id="KW-0479">Metal-binding</keyword>
<keyword evidence="5" id="KW-0812">Transmembrane</keyword>
<dbReference type="InterPro" id="IPR013083">
    <property type="entry name" value="Znf_RING/FYVE/PHD"/>
</dbReference>
<accession>A0A3G4ZP02</accession>
<evidence type="ECO:0000256" key="6">
    <source>
        <dbReference type="ARBA" id="ARBA00022723"/>
    </source>
</evidence>
<keyword evidence="10" id="KW-1133">Transmembrane helix</keyword>
<keyword evidence="11" id="KW-0472">Membrane</keyword>
<dbReference type="SUPFAM" id="SSF57850">
    <property type="entry name" value="RING/U-box"/>
    <property type="match status" value="1"/>
</dbReference>
<dbReference type="EC" id="2.3.2.27" evidence="3"/>
<evidence type="ECO:0000256" key="5">
    <source>
        <dbReference type="ARBA" id="ARBA00022692"/>
    </source>
</evidence>
<dbReference type="PANTHER" id="PTHR45977:SF4">
    <property type="entry name" value="RING-TYPE DOMAIN-CONTAINING PROTEIN"/>
    <property type="match status" value="1"/>
</dbReference>
<comment type="catalytic activity">
    <reaction evidence="1">
        <text>S-ubiquitinyl-[E2 ubiquitin-conjugating enzyme]-L-cysteine + [acceptor protein]-L-lysine = [E2 ubiquitin-conjugating enzyme]-L-cysteine + N(6)-ubiquitinyl-[acceptor protein]-L-lysine.</text>
        <dbReference type="EC" id="2.3.2.27"/>
    </reaction>
</comment>
<feature type="domain" description="RING-type" evidence="13">
    <location>
        <begin position="230"/>
        <end position="272"/>
    </location>
</feature>
<keyword evidence="4" id="KW-0808">Transferase</keyword>
<reference evidence="14" key="1">
    <citation type="submission" date="2018-10" db="EMBL/GenBank/DDBJ databases">
        <title>Hidden diversity of soil giant viruses.</title>
        <authorList>
            <person name="Schulz F."/>
            <person name="Alteio L."/>
            <person name="Goudeau D."/>
            <person name="Ryan E.M."/>
            <person name="Malmstrom R.R."/>
            <person name="Blanchard J."/>
            <person name="Woyke T."/>
        </authorList>
    </citation>
    <scope>NUCLEOTIDE SEQUENCE</scope>
    <source>
        <strain evidence="14">TEV1</strain>
    </source>
</reference>
<dbReference type="GO" id="GO:0016020">
    <property type="term" value="C:membrane"/>
    <property type="evidence" value="ECO:0007669"/>
    <property type="project" value="UniProtKB-SubCell"/>
</dbReference>
<gene>
    <name evidence="14" type="ORF">Terrestrivirus9_42</name>
</gene>
<dbReference type="InterPro" id="IPR001841">
    <property type="entry name" value="Znf_RING"/>
</dbReference>
<keyword evidence="8" id="KW-0833">Ubl conjugation pathway</keyword>
<dbReference type="GO" id="GO:0008270">
    <property type="term" value="F:zinc ion binding"/>
    <property type="evidence" value="ECO:0007669"/>
    <property type="project" value="UniProtKB-KW"/>
</dbReference>
<dbReference type="PANTHER" id="PTHR45977">
    <property type="entry name" value="TARGET OF ERK KINASE MPK-1"/>
    <property type="match status" value="1"/>
</dbReference>
<dbReference type="CDD" id="cd16454">
    <property type="entry name" value="RING-H2_PA-TM-RING"/>
    <property type="match status" value="1"/>
</dbReference>
<dbReference type="Pfam" id="PF13639">
    <property type="entry name" value="zf-RING_2"/>
    <property type="match status" value="1"/>
</dbReference>
<dbReference type="Gene3D" id="3.30.40.10">
    <property type="entry name" value="Zinc/RING finger domain, C3HC4 (zinc finger)"/>
    <property type="match status" value="1"/>
</dbReference>
<evidence type="ECO:0000313" key="14">
    <source>
        <dbReference type="EMBL" id="AYV76605.1"/>
    </source>
</evidence>
<evidence type="ECO:0000256" key="9">
    <source>
        <dbReference type="ARBA" id="ARBA00022833"/>
    </source>
</evidence>
<dbReference type="GO" id="GO:0016567">
    <property type="term" value="P:protein ubiquitination"/>
    <property type="evidence" value="ECO:0007669"/>
    <property type="project" value="TreeGrafter"/>
</dbReference>
<evidence type="ECO:0000259" key="13">
    <source>
        <dbReference type="PROSITE" id="PS50089"/>
    </source>
</evidence>
<keyword evidence="7 12" id="KW-0863">Zinc-finger</keyword>
<dbReference type="GO" id="GO:0061630">
    <property type="term" value="F:ubiquitin protein ligase activity"/>
    <property type="evidence" value="ECO:0007669"/>
    <property type="project" value="UniProtKB-EC"/>
</dbReference>
<evidence type="ECO:0000256" key="11">
    <source>
        <dbReference type="ARBA" id="ARBA00023136"/>
    </source>
</evidence>
<keyword evidence="9" id="KW-0862">Zinc</keyword>
<dbReference type="EMBL" id="MK071987">
    <property type="protein sequence ID" value="AYV76605.1"/>
    <property type="molecule type" value="Genomic_DNA"/>
</dbReference>
<dbReference type="SMART" id="SM00184">
    <property type="entry name" value="RING"/>
    <property type="match status" value="1"/>
</dbReference>
<evidence type="ECO:0000256" key="8">
    <source>
        <dbReference type="ARBA" id="ARBA00022786"/>
    </source>
</evidence>
<evidence type="ECO:0000256" key="12">
    <source>
        <dbReference type="PROSITE-ProRule" id="PRU00175"/>
    </source>
</evidence>
<dbReference type="PROSITE" id="PS50089">
    <property type="entry name" value="ZF_RING_2"/>
    <property type="match status" value="1"/>
</dbReference>
<evidence type="ECO:0000256" key="1">
    <source>
        <dbReference type="ARBA" id="ARBA00000900"/>
    </source>
</evidence>
<organism evidence="14">
    <name type="scientific">Terrestrivirus sp</name>
    <dbReference type="NCBI Taxonomy" id="2487775"/>
    <lineage>
        <taxon>Viruses</taxon>
        <taxon>Varidnaviria</taxon>
        <taxon>Bamfordvirae</taxon>
        <taxon>Nucleocytoviricota</taxon>
        <taxon>Megaviricetes</taxon>
        <taxon>Imitervirales</taxon>
        <taxon>Mimiviridae</taxon>
        <taxon>Klosneuvirinae</taxon>
    </lineage>
</organism>
<evidence type="ECO:0000256" key="10">
    <source>
        <dbReference type="ARBA" id="ARBA00022989"/>
    </source>
</evidence>
<evidence type="ECO:0000256" key="4">
    <source>
        <dbReference type="ARBA" id="ARBA00022679"/>
    </source>
</evidence>
<comment type="subcellular location">
    <subcellularLocation>
        <location evidence="2">Membrane</location>
        <topology evidence="2">Multi-pass membrane protein</topology>
    </subcellularLocation>
</comment>
<proteinExistence type="predicted"/>
<name>A0A3G4ZP02_9VIRU</name>
<dbReference type="GO" id="GO:0006511">
    <property type="term" value="P:ubiquitin-dependent protein catabolic process"/>
    <property type="evidence" value="ECO:0007669"/>
    <property type="project" value="TreeGrafter"/>
</dbReference>
<protein>
    <recommendedName>
        <fullName evidence="3">RING-type E3 ubiquitin transferase</fullName>
        <ecNumber evidence="3">2.3.2.27</ecNumber>
    </recommendedName>
</protein>
<evidence type="ECO:0000256" key="7">
    <source>
        <dbReference type="ARBA" id="ARBA00022771"/>
    </source>
</evidence>